<evidence type="ECO:0000313" key="7">
    <source>
        <dbReference type="Proteomes" id="UP000176404"/>
    </source>
</evidence>
<dbReference type="Gene3D" id="3.40.1190.10">
    <property type="entry name" value="Mur-like, catalytic domain"/>
    <property type="match status" value="1"/>
</dbReference>
<keyword evidence="2" id="KW-0547">Nucleotide-binding</keyword>
<dbReference type="GO" id="GO:0005524">
    <property type="term" value="F:ATP binding"/>
    <property type="evidence" value="ECO:0007669"/>
    <property type="project" value="UniProtKB-KW"/>
</dbReference>
<name>A0A1F8B7C4_9BACT</name>
<dbReference type="STRING" id="1802517.A2892_05645"/>
<dbReference type="SUPFAM" id="SSF53623">
    <property type="entry name" value="MurD-like peptide ligases, catalytic domain"/>
    <property type="match status" value="1"/>
</dbReference>
<comment type="caution">
    <text evidence="6">The sequence shown here is derived from an EMBL/GenBank/DDBJ whole genome shotgun (WGS) entry which is preliminary data.</text>
</comment>
<protein>
    <recommendedName>
        <fullName evidence="5">Mur ligase central domain-containing protein</fullName>
    </recommendedName>
</protein>
<dbReference type="PANTHER" id="PTHR43024:SF1">
    <property type="entry name" value="UDP-N-ACETYLMURAMOYL-TRIPEPTIDE--D-ALANYL-D-ALANINE LIGASE"/>
    <property type="match status" value="1"/>
</dbReference>
<evidence type="ECO:0000256" key="1">
    <source>
        <dbReference type="ARBA" id="ARBA00022598"/>
    </source>
</evidence>
<dbReference type="AlphaFoldDB" id="A0A1F8B7C4"/>
<dbReference type="InterPro" id="IPR036615">
    <property type="entry name" value="Mur_ligase_C_dom_sf"/>
</dbReference>
<reference evidence="6 7" key="1">
    <citation type="journal article" date="2016" name="Nat. Commun.">
        <title>Thousands of microbial genomes shed light on interconnected biogeochemical processes in an aquifer system.</title>
        <authorList>
            <person name="Anantharaman K."/>
            <person name="Brown C.T."/>
            <person name="Hug L.A."/>
            <person name="Sharon I."/>
            <person name="Castelle C.J."/>
            <person name="Probst A.J."/>
            <person name="Thomas B.C."/>
            <person name="Singh A."/>
            <person name="Wilkins M.J."/>
            <person name="Karaoz U."/>
            <person name="Brodie E.L."/>
            <person name="Williams K.H."/>
            <person name="Hubbard S.S."/>
            <person name="Banfield J.F."/>
        </authorList>
    </citation>
    <scope>NUCLEOTIDE SEQUENCE [LARGE SCALE GENOMIC DNA]</scope>
</reference>
<evidence type="ECO:0000256" key="2">
    <source>
        <dbReference type="ARBA" id="ARBA00022741"/>
    </source>
</evidence>
<keyword evidence="4" id="KW-0812">Transmembrane</keyword>
<keyword evidence="3" id="KW-0067">ATP-binding</keyword>
<accession>A0A1F8B7C4</accession>
<feature type="transmembrane region" description="Helical" evidence="4">
    <location>
        <begin position="130"/>
        <end position="154"/>
    </location>
</feature>
<dbReference type="InterPro" id="IPR051046">
    <property type="entry name" value="MurCDEF_CellWall_CoF430Synth"/>
</dbReference>
<keyword evidence="1" id="KW-0436">Ligase</keyword>
<feature type="transmembrane region" description="Helical" evidence="4">
    <location>
        <begin position="104"/>
        <end position="124"/>
    </location>
</feature>
<organism evidence="6 7">
    <name type="scientific">Candidatus Woesebacteria bacterium RIFCSPLOWO2_01_FULL_39_10b</name>
    <dbReference type="NCBI Taxonomy" id="1802517"/>
    <lineage>
        <taxon>Bacteria</taxon>
        <taxon>Candidatus Woeseibacteriota</taxon>
    </lineage>
</organism>
<dbReference type="InterPro" id="IPR036565">
    <property type="entry name" value="Mur-like_cat_sf"/>
</dbReference>
<dbReference type="InterPro" id="IPR013221">
    <property type="entry name" value="Mur_ligase_cen"/>
</dbReference>
<evidence type="ECO:0000256" key="4">
    <source>
        <dbReference type="SAM" id="Phobius"/>
    </source>
</evidence>
<gene>
    <name evidence="6" type="ORF">A2892_05645</name>
</gene>
<keyword evidence="4" id="KW-0472">Membrane</keyword>
<dbReference type="SUPFAM" id="SSF53244">
    <property type="entry name" value="MurD-like peptide ligases, peptide-binding domain"/>
    <property type="match status" value="1"/>
</dbReference>
<sequence length="599" mass="68492">MEYQFKLIILTIWIPQAIRQLTSWIYWLQLKEYRFDRFKILFKGKDGRKNLFFELILLKLGLIVFAVSYFKQIFLPSLIFLLLDLILFWDLFKKRLKKPVITKRIINIFLISLALFLIAIYLFWDRGIFSFIFVLELTLLLAPLFGVLITQLISNRVKKREIEKAKKLLQKVKPLVIGVTGSYGKTTTKEFIAQLLSQKYKVAKTPTSQNTEFGIIRSIFANLRKDTEILVVEMGAYKKGEIESICKIVKPEIGVVTGIEPQHLELFGSLENIKKAKYELIESLPKKGMALFNLTNKLCFELFQKAKKAKKDLKVFGYYLENPFHSPSQKTTIVRSWVNAKNIVLRRDFAPDEAMHHTVLPEASGEDTSSISSGELHKDGISESNIYLSFEGIKAKFISMDSSGLVFETKLSNSKTVNRLSVPFLAGHFLENLLAAIYLARKLGVSWSNIEKGCKSLRLPEKTMNLSRLKNGNIVIDDTLNSTPKGFESALTFLAFVKRKKKIIFTTGIIELGEFSDRVHRNLGKMMKRIASKVILRNKDFERSIRNGLGERSGILVVIDDIDKLTREFLTLTQEPDSAILLEGKLPQALTEKLGSLRK</sequence>
<feature type="domain" description="Mur ligase central" evidence="5">
    <location>
        <begin position="179"/>
        <end position="318"/>
    </location>
</feature>
<dbReference type="PANTHER" id="PTHR43024">
    <property type="entry name" value="UDP-N-ACETYLMURAMOYL-TRIPEPTIDE--D-ALANYL-D-ALANINE LIGASE"/>
    <property type="match status" value="1"/>
</dbReference>
<dbReference type="Pfam" id="PF08245">
    <property type="entry name" value="Mur_ligase_M"/>
    <property type="match status" value="1"/>
</dbReference>
<keyword evidence="4" id="KW-1133">Transmembrane helix</keyword>
<evidence type="ECO:0000313" key="6">
    <source>
        <dbReference type="EMBL" id="OGM59315.1"/>
    </source>
</evidence>
<dbReference type="Proteomes" id="UP000176404">
    <property type="component" value="Unassembled WGS sequence"/>
</dbReference>
<evidence type="ECO:0000256" key="3">
    <source>
        <dbReference type="ARBA" id="ARBA00022840"/>
    </source>
</evidence>
<dbReference type="EMBL" id="MGHD01000022">
    <property type="protein sequence ID" value="OGM59315.1"/>
    <property type="molecule type" value="Genomic_DNA"/>
</dbReference>
<feature type="transmembrane region" description="Helical" evidence="4">
    <location>
        <begin position="51"/>
        <end position="67"/>
    </location>
</feature>
<proteinExistence type="predicted"/>
<feature type="transmembrane region" description="Helical" evidence="4">
    <location>
        <begin position="73"/>
        <end position="92"/>
    </location>
</feature>
<evidence type="ECO:0000259" key="5">
    <source>
        <dbReference type="Pfam" id="PF08245"/>
    </source>
</evidence>
<dbReference type="GO" id="GO:0016881">
    <property type="term" value="F:acid-amino acid ligase activity"/>
    <property type="evidence" value="ECO:0007669"/>
    <property type="project" value="InterPro"/>
</dbReference>
<dbReference type="Gene3D" id="3.90.190.20">
    <property type="entry name" value="Mur ligase, C-terminal domain"/>
    <property type="match status" value="1"/>
</dbReference>